<keyword evidence="15" id="KW-0564">Palmitate</keyword>
<keyword evidence="12 22" id="KW-1133">Transmembrane helix</keyword>
<reference evidence="25 26" key="1">
    <citation type="journal article" date="2008" name="J. Biotechnol.">
        <title>The genome of Xanthomonas campestris pv. campestris B100 and its use for the reconstruction of metabolic pathways involved in xanthan biosynthesis.</title>
        <authorList>
            <person name="Vorholter F.J."/>
            <person name="Schneiker S."/>
            <person name="Goesmann A."/>
            <person name="Krause L."/>
            <person name="Bekel T."/>
            <person name="Kaiser O."/>
            <person name="Linke B."/>
            <person name="Patschkowski T."/>
            <person name="Ruckert C."/>
            <person name="Schmid J."/>
            <person name="Sidhu V.K."/>
            <person name="Sieber V."/>
            <person name="Tauch A."/>
            <person name="Watt S.A."/>
            <person name="Weisshaar B."/>
            <person name="Becker A."/>
            <person name="Niehaus K."/>
            <person name="Puhler A."/>
        </authorList>
    </citation>
    <scope>NUCLEOTIDE SEQUENCE [LARGE SCALE GENOMIC DNA]</scope>
    <source>
        <strain evidence="25 26">B100</strain>
    </source>
</reference>
<evidence type="ECO:0000256" key="16">
    <source>
        <dbReference type="ARBA" id="ARBA00023288"/>
    </source>
</evidence>
<dbReference type="GO" id="GO:0009486">
    <property type="term" value="F:cytochrome bo3 ubiquinol oxidase activity"/>
    <property type="evidence" value="ECO:0007669"/>
    <property type="project" value="InterPro"/>
</dbReference>
<dbReference type="GO" id="GO:0016682">
    <property type="term" value="F:oxidoreductase activity, acting on diphenols and related substances as donors, oxygen as acceptor"/>
    <property type="evidence" value="ECO:0007669"/>
    <property type="project" value="InterPro"/>
</dbReference>
<keyword evidence="11" id="KW-0249">Electron transport</keyword>
<dbReference type="InterPro" id="IPR011759">
    <property type="entry name" value="Cyt_c_oxidase_su2_TM_dom"/>
</dbReference>
<dbReference type="AlphaFoldDB" id="B0RY25"/>
<keyword evidence="10" id="KW-0732">Signal</keyword>
<dbReference type="InterPro" id="IPR008972">
    <property type="entry name" value="Cupredoxin"/>
</dbReference>
<keyword evidence="13 25" id="KW-0560">Oxidoreductase</keyword>
<protein>
    <recommendedName>
        <fullName evidence="4">Cytochrome bo(3) ubiquinol oxidase subunit 2</fullName>
    </recommendedName>
    <alternativeName>
        <fullName evidence="21">Cytochrome o ubiquinol oxidase subunit 2</fullName>
    </alternativeName>
    <alternativeName>
        <fullName evidence="18">Oxidase bo(3) subunit 2</fullName>
    </alternativeName>
    <alternativeName>
        <fullName evidence="19">Ubiquinol oxidase polypeptide II</fullName>
    </alternativeName>
    <alternativeName>
        <fullName evidence="20">Ubiquinol oxidase subunit 2</fullName>
    </alternativeName>
</protein>
<dbReference type="PANTHER" id="PTHR22888:SF18">
    <property type="entry name" value="CYTOCHROME BO(3) UBIQUINOL OXIDASE SUBUNIT 2"/>
    <property type="match status" value="1"/>
</dbReference>
<evidence type="ECO:0000256" key="8">
    <source>
        <dbReference type="ARBA" id="ARBA00022660"/>
    </source>
</evidence>
<evidence type="ECO:0000256" key="10">
    <source>
        <dbReference type="ARBA" id="ARBA00022729"/>
    </source>
</evidence>
<evidence type="ECO:0000256" key="19">
    <source>
        <dbReference type="ARBA" id="ARBA00030198"/>
    </source>
</evidence>
<dbReference type="Pfam" id="PF00116">
    <property type="entry name" value="COX2"/>
    <property type="match status" value="1"/>
</dbReference>
<keyword evidence="7" id="KW-0997">Cell inner membrane</keyword>
<dbReference type="InterPro" id="IPR036257">
    <property type="entry name" value="Cyt_c_oxidase_su2_TM_sf"/>
</dbReference>
<dbReference type="HOGENOM" id="CLU_036876_6_1_6"/>
<comment type="similarity">
    <text evidence="2">Belongs to the cytochrome c oxidase subunit 2 family.</text>
</comment>
<evidence type="ECO:0000259" key="24">
    <source>
        <dbReference type="PROSITE" id="PS50999"/>
    </source>
</evidence>
<evidence type="ECO:0000256" key="2">
    <source>
        <dbReference type="ARBA" id="ARBA00007866"/>
    </source>
</evidence>
<dbReference type="Proteomes" id="UP000001188">
    <property type="component" value="Chromosome"/>
</dbReference>
<dbReference type="GO" id="GO:0042773">
    <property type="term" value="P:ATP synthesis coupled electron transport"/>
    <property type="evidence" value="ECO:0007669"/>
    <property type="project" value="TreeGrafter"/>
</dbReference>
<dbReference type="PANTHER" id="PTHR22888">
    <property type="entry name" value="CYTOCHROME C OXIDASE, SUBUNIT II"/>
    <property type="match status" value="1"/>
</dbReference>
<dbReference type="Gene3D" id="1.10.287.90">
    <property type="match status" value="1"/>
</dbReference>
<keyword evidence="8" id="KW-0679">Respiratory chain</keyword>
<feature type="domain" description="Cytochrome oxidase subunit II transmembrane region profile" evidence="24">
    <location>
        <begin position="56"/>
        <end position="153"/>
    </location>
</feature>
<keyword evidence="9 22" id="KW-0812">Transmembrane</keyword>
<evidence type="ECO:0000256" key="3">
    <source>
        <dbReference type="ARBA" id="ARBA00011700"/>
    </source>
</evidence>
<comment type="subunit">
    <text evidence="3">Heterooctamer of two A chains, two B chains, two C chains and two D chains.</text>
</comment>
<dbReference type="GO" id="GO:0004129">
    <property type="term" value="F:cytochrome-c oxidase activity"/>
    <property type="evidence" value="ECO:0007669"/>
    <property type="project" value="InterPro"/>
</dbReference>
<evidence type="ECO:0000256" key="22">
    <source>
        <dbReference type="SAM" id="Phobius"/>
    </source>
</evidence>
<keyword evidence="14 22" id="KW-0472">Membrane</keyword>
<dbReference type="InterPro" id="IPR002429">
    <property type="entry name" value="CcO_II-like_C"/>
</dbReference>
<accession>B0RY25</accession>
<dbReference type="SUPFAM" id="SSF49503">
    <property type="entry name" value="Cupredoxins"/>
    <property type="match status" value="1"/>
</dbReference>
<comment type="function">
    <text evidence="17">Cytochrome bo(3) ubiquinol terminal oxidase is the component of the aerobic respiratory chain of E.coli that predominates when cells are grown at high aeration. Has proton pump activity across the membrane in addition to electron transfer, pumping 2 protons/electron.</text>
</comment>
<dbReference type="FunFam" id="2.60.40.420:FF:000008">
    <property type="entry name" value="Ubiquinol oxidase subunit 2"/>
    <property type="match status" value="1"/>
</dbReference>
<dbReference type="InterPro" id="IPR006333">
    <property type="entry name" value="Cyt_o_ubiquinol_oxidase_su2"/>
</dbReference>
<evidence type="ECO:0000256" key="21">
    <source>
        <dbReference type="ARBA" id="ARBA00032187"/>
    </source>
</evidence>
<organism evidence="25 26">
    <name type="scientific">Xanthomonas campestris pv. campestris (strain B100)</name>
    <dbReference type="NCBI Taxonomy" id="509169"/>
    <lineage>
        <taxon>Bacteria</taxon>
        <taxon>Pseudomonadati</taxon>
        <taxon>Pseudomonadota</taxon>
        <taxon>Gammaproteobacteria</taxon>
        <taxon>Lysobacterales</taxon>
        <taxon>Lysobacteraceae</taxon>
        <taxon>Xanthomonas</taxon>
    </lineage>
</organism>
<dbReference type="GO" id="GO:0005886">
    <property type="term" value="C:plasma membrane"/>
    <property type="evidence" value="ECO:0007669"/>
    <property type="project" value="UniProtKB-SubCell"/>
</dbReference>
<dbReference type="PROSITE" id="PS50857">
    <property type="entry name" value="COX2_CUA"/>
    <property type="match status" value="1"/>
</dbReference>
<evidence type="ECO:0000256" key="11">
    <source>
        <dbReference type="ARBA" id="ARBA00022982"/>
    </source>
</evidence>
<dbReference type="InterPro" id="IPR034227">
    <property type="entry name" value="CuRO_UO_II"/>
</dbReference>
<evidence type="ECO:0000256" key="12">
    <source>
        <dbReference type="ARBA" id="ARBA00022989"/>
    </source>
</evidence>
<proteinExistence type="inferred from homology"/>
<keyword evidence="5" id="KW-0813">Transport</keyword>
<dbReference type="InterPro" id="IPR010514">
    <property type="entry name" value="COX_ARM"/>
</dbReference>
<feature type="transmembrane region" description="Helical" evidence="22">
    <location>
        <begin position="44"/>
        <end position="66"/>
    </location>
</feature>
<evidence type="ECO:0000256" key="5">
    <source>
        <dbReference type="ARBA" id="ARBA00022448"/>
    </source>
</evidence>
<keyword evidence="16" id="KW-0449">Lipoprotein</keyword>
<evidence type="ECO:0000256" key="20">
    <source>
        <dbReference type="ARBA" id="ARBA00031885"/>
    </source>
</evidence>
<dbReference type="NCBIfam" id="TIGR01433">
    <property type="entry name" value="CyoA"/>
    <property type="match status" value="1"/>
</dbReference>
<dbReference type="Pfam" id="PF06481">
    <property type="entry name" value="COX_ARM"/>
    <property type="match status" value="1"/>
</dbReference>
<evidence type="ECO:0000256" key="9">
    <source>
        <dbReference type="ARBA" id="ARBA00022692"/>
    </source>
</evidence>
<evidence type="ECO:0000256" key="7">
    <source>
        <dbReference type="ARBA" id="ARBA00022519"/>
    </source>
</evidence>
<evidence type="ECO:0000256" key="13">
    <source>
        <dbReference type="ARBA" id="ARBA00023002"/>
    </source>
</evidence>
<evidence type="ECO:0000259" key="23">
    <source>
        <dbReference type="PROSITE" id="PS50857"/>
    </source>
</evidence>
<dbReference type="EMBL" id="AM920689">
    <property type="protein sequence ID" value="CAP52545.1"/>
    <property type="molecule type" value="Genomic_DNA"/>
</dbReference>
<gene>
    <name evidence="25" type="primary">cyoA</name>
    <name evidence="25" type="ORF">XCCB100_3180</name>
</gene>
<dbReference type="SUPFAM" id="SSF81464">
    <property type="entry name" value="Cytochrome c oxidase subunit II-like, transmembrane region"/>
    <property type="match status" value="1"/>
</dbReference>
<dbReference type="KEGG" id="xca:xcc-b100_3180"/>
<dbReference type="FunFam" id="1.10.287.90:FF:000002">
    <property type="entry name" value="Ubiquinol oxidase subunit 2"/>
    <property type="match status" value="1"/>
</dbReference>
<feature type="transmembrane region" description="Helical" evidence="22">
    <location>
        <begin position="122"/>
        <end position="143"/>
    </location>
</feature>
<evidence type="ECO:0000256" key="18">
    <source>
        <dbReference type="ARBA" id="ARBA00030074"/>
    </source>
</evidence>
<dbReference type="CDD" id="cd04212">
    <property type="entry name" value="CuRO_UO_II"/>
    <property type="match status" value="1"/>
</dbReference>
<dbReference type="Gene3D" id="2.60.40.420">
    <property type="entry name" value="Cupredoxins - blue copper proteins"/>
    <property type="match status" value="1"/>
</dbReference>
<feature type="domain" description="Cytochrome oxidase subunit II copper A binding" evidence="23">
    <location>
        <begin position="159"/>
        <end position="271"/>
    </location>
</feature>
<feature type="transmembrane region" description="Helical" evidence="22">
    <location>
        <begin position="78"/>
        <end position="102"/>
    </location>
</feature>
<dbReference type="PROSITE" id="PS50999">
    <property type="entry name" value="COX2_TM"/>
    <property type="match status" value="1"/>
</dbReference>
<dbReference type="InterPro" id="IPR045187">
    <property type="entry name" value="CcO_II"/>
</dbReference>
<evidence type="ECO:0000256" key="15">
    <source>
        <dbReference type="ARBA" id="ARBA00023139"/>
    </source>
</evidence>
<keyword evidence="6" id="KW-1003">Cell membrane</keyword>
<evidence type="ECO:0000256" key="17">
    <source>
        <dbReference type="ARBA" id="ARBA00025694"/>
    </source>
</evidence>
<sequence length="349" mass="38474">MSSIWAAISTGSGLFKTPLADQTNEAGVPSHLDRPMIPLKHLGRVLRPGLMLPFLLLAGCNSAILNPKGQIGHDEKQLLITSVVLMLIVVIPVIVMAIAFAWKYRASNTKARYEPDWSHSTAIEVVVWSIPCVIILVLAVLTWRSSHALDPYRPLDSDIKPINIEAVSLDWKWMFIYPDQGIATVNEIAFPVHAPLNFKITSDTVMNAFFIPHLGTMIYSMAGMETKLHLVANEPGEYFGLSSNYSGHGFSKMSFVARATDQAGFEAWVAKVKASPKALDAAEYQALAANRNDKEQYPVTYYSSVPDGMFRSLIDKYMMGSHHSESHAGGKAKVVEPFAMCTSETTDVR</sequence>
<dbReference type="GO" id="GO:0005507">
    <property type="term" value="F:copper ion binding"/>
    <property type="evidence" value="ECO:0007669"/>
    <property type="project" value="InterPro"/>
</dbReference>
<comment type="subcellular location">
    <subcellularLocation>
        <location evidence="1">Cell inner membrane</location>
        <topology evidence="1">Multi-pass membrane protein</topology>
    </subcellularLocation>
</comment>
<evidence type="ECO:0000256" key="4">
    <source>
        <dbReference type="ARBA" id="ARBA00014692"/>
    </source>
</evidence>
<name>B0RY25_XANCB</name>
<evidence type="ECO:0000256" key="1">
    <source>
        <dbReference type="ARBA" id="ARBA00004429"/>
    </source>
</evidence>
<evidence type="ECO:0000313" key="26">
    <source>
        <dbReference type="Proteomes" id="UP000001188"/>
    </source>
</evidence>
<evidence type="ECO:0000313" key="25">
    <source>
        <dbReference type="EMBL" id="CAP52545.1"/>
    </source>
</evidence>
<evidence type="ECO:0000256" key="6">
    <source>
        <dbReference type="ARBA" id="ARBA00022475"/>
    </source>
</evidence>
<evidence type="ECO:0000256" key="14">
    <source>
        <dbReference type="ARBA" id="ARBA00023136"/>
    </source>
</evidence>